<comment type="catalytic activity">
    <reaction evidence="4">
        <text>a uridine in RNA = a pseudouridine in RNA</text>
        <dbReference type="Rhea" id="RHEA:48348"/>
        <dbReference type="Rhea" id="RHEA-COMP:12068"/>
        <dbReference type="Rhea" id="RHEA-COMP:12069"/>
        <dbReference type="ChEBI" id="CHEBI:65314"/>
        <dbReference type="ChEBI" id="CHEBI:65315"/>
    </reaction>
</comment>
<dbReference type="PROSITE" id="PS50889">
    <property type="entry name" value="S4"/>
    <property type="match status" value="1"/>
</dbReference>
<accession>A0ABR7X0G0</accession>
<evidence type="ECO:0000256" key="1">
    <source>
        <dbReference type="ARBA" id="ARBA00010876"/>
    </source>
</evidence>
<dbReference type="InterPro" id="IPR006224">
    <property type="entry name" value="PsdUridine_synth_RluA-like_CS"/>
</dbReference>
<dbReference type="InterPro" id="IPR006225">
    <property type="entry name" value="PsdUridine_synth_RluC/D"/>
</dbReference>
<dbReference type="Proteomes" id="UP000618754">
    <property type="component" value="Unassembled WGS sequence"/>
</dbReference>
<dbReference type="PANTHER" id="PTHR21600">
    <property type="entry name" value="MITOCHONDRIAL RNA PSEUDOURIDINE SYNTHASE"/>
    <property type="match status" value="1"/>
</dbReference>
<dbReference type="InterPro" id="IPR002942">
    <property type="entry name" value="S4_RNA-bd"/>
</dbReference>
<comment type="caution">
    <text evidence="6">The sequence shown here is derived from an EMBL/GenBank/DDBJ whole genome shotgun (WGS) entry which is preliminary data.</text>
</comment>
<dbReference type="Pfam" id="PF01479">
    <property type="entry name" value="S4"/>
    <property type="match status" value="1"/>
</dbReference>
<evidence type="ECO:0000256" key="4">
    <source>
        <dbReference type="RuleBase" id="RU362028"/>
    </source>
</evidence>
<dbReference type="PROSITE" id="PS01129">
    <property type="entry name" value="PSI_RLU"/>
    <property type="match status" value="1"/>
</dbReference>
<dbReference type="InterPro" id="IPR050188">
    <property type="entry name" value="RluA_PseudoU_synthase"/>
</dbReference>
<feature type="domain" description="RNA-binding S4" evidence="5">
    <location>
        <begin position="30"/>
        <end position="95"/>
    </location>
</feature>
<dbReference type="PANTHER" id="PTHR21600:SF44">
    <property type="entry name" value="RIBOSOMAL LARGE SUBUNIT PSEUDOURIDINE SYNTHASE D"/>
    <property type="match status" value="1"/>
</dbReference>
<keyword evidence="3" id="KW-0694">RNA-binding</keyword>
<dbReference type="Gene3D" id="3.30.2350.10">
    <property type="entry name" value="Pseudouridine synthase"/>
    <property type="match status" value="1"/>
</dbReference>
<evidence type="ECO:0000256" key="2">
    <source>
        <dbReference type="ARBA" id="ARBA00023235"/>
    </source>
</evidence>
<proteinExistence type="inferred from homology"/>
<dbReference type="RefSeq" id="WP_191173975.1">
    <property type="nucleotide sequence ID" value="NZ_JACWMW010000001.1"/>
</dbReference>
<protein>
    <recommendedName>
        <fullName evidence="4">Pseudouridine synthase</fullName>
        <ecNumber evidence="4">5.4.99.-</ecNumber>
    </recommendedName>
</protein>
<gene>
    <name evidence="6" type="ORF">IDJ75_02180</name>
</gene>
<comment type="similarity">
    <text evidence="1 4">Belongs to the pseudouridine synthase RluA family.</text>
</comment>
<keyword evidence="2 4" id="KW-0413">Isomerase</keyword>
<evidence type="ECO:0000313" key="7">
    <source>
        <dbReference type="Proteomes" id="UP000618754"/>
    </source>
</evidence>
<dbReference type="SUPFAM" id="SSF55174">
    <property type="entry name" value="Alpha-L RNA-binding motif"/>
    <property type="match status" value="1"/>
</dbReference>
<dbReference type="SMART" id="SM00363">
    <property type="entry name" value="S4"/>
    <property type="match status" value="1"/>
</dbReference>
<dbReference type="Gene3D" id="3.10.290.10">
    <property type="entry name" value="RNA-binding S4 domain"/>
    <property type="match status" value="1"/>
</dbReference>
<evidence type="ECO:0000313" key="6">
    <source>
        <dbReference type="EMBL" id="MBD1384070.1"/>
    </source>
</evidence>
<name>A0ABR7X0G0_9SPHI</name>
<dbReference type="InterPro" id="IPR036986">
    <property type="entry name" value="S4_RNA-bd_sf"/>
</dbReference>
<keyword evidence="7" id="KW-1185">Reference proteome</keyword>
<evidence type="ECO:0000256" key="3">
    <source>
        <dbReference type="PROSITE-ProRule" id="PRU00182"/>
    </source>
</evidence>
<evidence type="ECO:0000259" key="5">
    <source>
        <dbReference type="SMART" id="SM00363"/>
    </source>
</evidence>
<dbReference type="InterPro" id="IPR006145">
    <property type="entry name" value="PsdUridine_synth_RsuA/RluA"/>
</dbReference>
<organism evidence="6 7">
    <name type="scientific">Mucilaginibacter rigui</name>
    <dbReference type="NCBI Taxonomy" id="534635"/>
    <lineage>
        <taxon>Bacteria</taxon>
        <taxon>Pseudomonadati</taxon>
        <taxon>Bacteroidota</taxon>
        <taxon>Sphingobacteriia</taxon>
        <taxon>Sphingobacteriales</taxon>
        <taxon>Sphingobacteriaceae</taxon>
        <taxon>Mucilaginibacter</taxon>
    </lineage>
</organism>
<dbReference type="CDD" id="cd00165">
    <property type="entry name" value="S4"/>
    <property type="match status" value="1"/>
</dbReference>
<comment type="function">
    <text evidence="4">Responsible for synthesis of pseudouridine from uracil.</text>
</comment>
<sequence>MIDETTLIDSDEQDLFEHLRVVVDKGQSLLRIDKFLMHRVENASRNRIQNAIDAGNVLVNDKVIKASYRVKPQDVISVVLPHPPRDTEVYPENLPIEIVYEDNDVLIVNKAAGMVVHPGYNNYTGTLVNALVYHFNQLPTLPGNDGRPGLVHRIDKDTSGLLLISKNERSMNYLAKQFYDHTINRKYIALAWGDIAEDGNVSGYIGRSVNDRRVMSIYDDPEKGKWAVTHYKVLERMGYVTLIECKLETGRTHQIRAHMRHIGHPLFSDAMYGGDKILKGTVFSKYRQFVENCFEIMPRQALHAQSLGFLHPSLKKDIYFEAPLPEDFKGVLEKWRKYTSANTPDEIQPENN</sequence>
<dbReference type="Pfam" id="PF00849">
    <property type="entry name" value="PseudoU_synth_2"/>
    <property type="match status" value="1"/>
</dbReference>
<reference evidence="6 7" key="1">
    <citation type="submission" date="2020-09" db="EMBL/GenBank/DDBJ databases">
        <title>Novel species of Mucilaginibacter isolated from a glacier on the Tibetan Plateau.</title>
        <authorList>
            <person name="Liu Q."/>
            <person name="Xin Y.-H."/>
        </authorList>
    </citation>
    <scope>NUCLEOTIDE SEQUENCE [LARGE SCALE GENOMIC DNA]</scope>
    <source>
        <strain evidence="6 7">CGMCC 1.13878</strain>
    </source>
</reference>
<dbReference type="NCBIfam" id="TIGR00005">
    <property type="entry name" value="rluA_subfam"/>
    <property type="match status" value="1"/>
</dbReference>
<dbReference type="InterPro" id="IPR020103">
    <property type="entry name" value="PsdUridine_synth_cat_dom_sf"/>
</dbReference>
<dbReference type="EC" id="5.4.99.-" evidence="4"/>
<dbReference type="EMBL" id="JACWMW010000001">
    <property type="protein sequence ID" value="MBD1384070.1"/>
    <property type="molecule type" value="Genomic_DNA"/>
</dbReference>
<dbReference type="SUPFAM" id="SSF55120">
    <property type="entry name" value="Pseudouridine synthase"/>
    <property type="match status" value="1"/>
</dbReference>
<dbReference type="CDD" id="cd02869">
    <property type="entry name" value="PseudoU_synth_RluA_like"/>
    <property type="match status" value="1"/>
</dbReference>